<protein>
    <submittedName>
        <fullName evidence="3">TIL domain-containing protein</fullName>
    </submittedName>
</protein>
<feature type="signal peptide" evidence="1">
    <location>
        <begin position="1"/>
        <end position="18"/>
    </location>
</feature>
<feature type="chain" id="PRO_5009306121" evidence="1">
    <location>
        <begin position="19"/>
        <end position="69"/>
    </location>
</feature>
<evidence type="ECO:0000256" key="1">
    <source>
        <dbReference type="SAM" id="SignalP"/>
    </source>
</evidence>
<name>A0A1I7SH73_BURXY</name>
<proteinExistence type="predicted"/>
<sequence length="69" mass="7704">MRLFAVFLLLLLAVTAVAQSNTYCRGDRECATEVRCADGRSPVCKKDYDVPLGECRCPDSQLYMKKING</sequence>
<evidence type="ECO:0000313" key="2">
    <source>
        <dbReference type="Proteomes" id="UP000095284"/>
    </source>
</evidence>
<dbReference type="WBParaSite" id="BXY_1238900.1">
    <property type="protein sequence ID" value="BXY_1238900.1"/>
    <property type="gene ID" value="BXY_1238900"/>
</dbReference>
<dbReference type="AlphaFoldDB" id="A0A1I7SH73"/>
<evidence type="ECO:0000313" key="3">
    <source>
        <dbReference type="WBParaSite" id="BXY_1238900.1"/>
    </source>
</evidence>
<dbReference type="Proteomes" id="UP000095284">
    <property type="component" value="Unplaced"/>
</dbReference>
<organism evidence="2 3">
    <name type="scientific">Bursaphelenchus xylophilus</name>
    <name type="common">Pinewood nematode worm</name>
    <name type="synonym">Aphelenchoides xylophilus</name>
    <dbReference type="NCBI Taxonomy" id="6326"/>
    <lineage>
        <taxon>Eukaryota</taxon>
        <taxon>Metazoa</taxon>
        <taxon>Ecdysozoa</taxon>
        <taxon>Nematoda</taxon>
        <taxon>Chromadorea</taxon>
        <taxon>Rhabditida</taxon>
        <taxon>Tylenchina</taxon>
        <taxon>Tylenchomorpha</taxon>
        <taxon>Aphelenchoidea</taxon>
        <taxon>Aphelenchoididae</taxon>
        <taxon>Bursaphelenchus</taxon>
    </lineage>
</organism>
<reference evidence="3" key="1">
    <citation type="submission" date="2016-11" db="UniProtKB">
        <authorList>
            <consortium name="WormBaseParasite"/>
        </authorList>
    </citation>
    <scope>IDENTIFICATION</scope>
</reference>
<keyword evidence="1" id="KW-0732">Signal</keyword>
<accession>A0A1I7SH73</accession>